<evidence type="ECO:0000256" key="1">
    <source>
        <dbReference type="SAM" id="Phobius"/>
    </source>
</evidence>
<accession>A0A7W7CRN7</accession>
<evidence type="ECO:0000313" key="3">
    <source>
        <dbReference type="Proteomes" id="UP000542742"/>
    </source>
</evidence>
<proteinExistence type="predicted"/>
<organism evidence="2 3">
    <name type="scientific">Paractinoplanes abujensis</name>
    <dbReference type="NCBI Taxonomy" id="882441"/>
    <lineage>
        <taxon>Bacteria</taxon>
        <taxon>Bacillati</taxon>
        <taxon>Actinomycetota</taxon>
        <taxon>Actinomycetes</taxon>
        <taxon>Micromonosporales</taxon>
        <taxon>Micromonosporaceae</taxon>
        <taxon>Paractinoplanes</taxon>
    </lineage>
</organism>
<feature type="transmembrane region" description="Helical" evidence="1">
    <location>
        <begin position="30"/>
        <end position="51"/>
    </location>
</feature>
<gene>
    <name evidence="2" type="ORF">BKA14_003629</name>
</gene>
<feature type="transmembrane region" description="Helical" evidence="1">
    <location>
        <begin position="181"/>
        <end position="199"/>
    </location>
</feature>
<comment type="caution">
    <text evidence="2">The sequence shown here is derived from an EMBL/GenBank/DDBJ whole genome shotgun (WGS) entry which is preliminary data.</text>
</comment>
<keyword evidence="1" id="KW-0472">Membrane</keyword>
<keyword evidence="1" id="KW-0812">Transmembrane</keyword>
<protein>
    <submittedName>
        <fullName evidence="2">Uncharacterized protein</fullName>
    </submittedName>
</protein>
<feature type="transmembrane region" description="Helical" evidence="1">
    <location>
        <begin position="63"/>
        <end position="80"/>
    </location>
</feature>
<feature type="transmembrane region" description="Helical" evidence="1">
    <location>
        <begin position="117"/>
        <end position="141"/>
    </location>
</feature>
<name>A0A7W7CRN7_9ACTN</name>
<dbReference type="AlphaFoldDB" id="A0A7W7CRN7"/>
<reference evidence="2 3" key="1">
    <citation type="submission" date="2020-08" db="EMBL/GenBank/DDBJ databases">
        <title>Sequencing the genomes of 1000 actinobacteria strains.</title>
        <authorList>
            <person name="Klenk H.-P."/>
        </authorList>
    </citation>
    <scope>NUCLEOTIDE SEQUENCE [LARGE SCALE GENOMIC DNA]</scope>
    <source>
        <strain evidence="2 3">DSM 45518</strain>
    </source>
</reference>
<dbReference type="Proteomes" id="UP000542742">
    <property type="component" value="Unassembled WGS sequence"/>
</dbReference>
<feature type="transmembrane region" description="Helical" evidence="1">
    <location>
        <begin position="205"/>
        <end position="225"/>
    </location>
</feature>
<dbReference type="RefSeq" id="WP_184952095.1">
    <property type="nucleotide sequence ID" value="NZ_BOMC01000056.1"/>
</dbReference>
<evidence type="ECO:0000313" key="2">
    <source>
        <dbReference type="EMBL" id="MBB4693481.1"/>
    </source>
</evidence>
<keyword evidence="1" id="KW-1133">Transmembrane helix</keyword>
<keyword evidence="3" id="KW-1185">Reference proteome</keyword>
<feature type="transmembrane region" description="Helical" evidence="1">
    <location>
        <begin position="153"/>
        <end position="174"/>
    </location>
</feature>
<dbReference type="EMBL" id="JACHMF010000001">
    <property type="protein sequence ID" value="MBB4693481.1"/>
    <property type="molecule type" value="Genomic_DNA"/>
</dbReference>
<feature type="transmembrane region" description="Helical" evidence="1">
    <location>
        <begin position="86"/>
        <end position="105"/>
    </location>
</feature>
<sequence>MTALAQLASPAVAGFDQGSAEDPVVVPPGPFFAVWGVVVLGCLVVAVRGLPEQRAGSDDYRRLHVPLSLAQAGFVAWLLAAATAPVITVPVFVLMLVAIGVALFRARSVRSGTRGPVPGAGALVESVLGVYAGWTAAAVWINTATLLDRPSASVLTGLLLGAVATAVLVVSVVARTAVARLAAGVSSAWALCGVAISTSTAGAEGLLAVAVAGLVAVIGASLVAAGQARRAARRNGHQPTAESV</sequence>